<evidence type="ECO:0000313" key="2">
    <source>
        <dbReference type="EMBL" id="KKM75014.1"/>
    </source>
</evidence>
<dbReference type="SUPFAM" id="SSF51126">
    <property type="entry name" value="Pectin lyase-like"/>
    <property type="match status" value="1"/>
</dbReference>
<evidence type="ECO:0000259" key="1">
    <source>
        <dbReference type="Pfam" id="PF12708"/>
    </source>
</evidence>
<sequence length="523" mass="56127">MKRLFIILGIFVCFSLLGQDLITLAHNTYGIQVREAIDTNQVRLKAAIILNDAELAALITRVDTDSARTDINSTQLADSLKVFNVLSHGAIDDGTTDNTIAFQNASDAAGVAGGGIVFVPEGDFNIDGKVTIDNDFVEIRGVGQGSKITFTDTDRDIGFHFVKSGDQIYNCGVRGVYIWLEEDTISAIKFTRGLFNTVENVRIRNNSGAADMTTAVSILGTGDWAGGNNINRCLFHDIHTGVFTDSVSNHNIITDNWIWGNVAKHAGSRGCKFWTNDSPNSDTQYLSGNDFEGWAVAVENRAFLTRFIGNRFEACDTAIISDDTSIRAYMSGNTYANITTEIVSGASDYNYRNDVGRAMHLPPNISGNVGIELHEHWGVDGPWIDFTDGAVSSSLSLLELSTHGSSSHTNVFGETLTLTEGIVSSDYDLKIGATNSDSLNFYTNSILRMSITPTGIIVKSLISHSLTDGAPTDAEIDAATGTTPAGAGAGATYLILDSDGSALIYKIVSDGSSWQYEALAIAS</sequence>
<reference evidence="2" key="1">
    <citation type="journal article" date="2015" name="Nature">
        <title>Complex archaea that bridge the gap between prokaryotes and eukaryotes.</title>
        <authorList>
            <person name="Spang A."/>
            <person name="Saw J.H."/>
            <person name="Jorgensen S.L."/>
            <person name="Zaremba-Niedzwiedzka K."/>
            <person name="Martijn J."/>
            <person name="Lind A.E."/>
            <person name="van Eijk R."/>
            <person name="Schleper C."/>
            <person name="Guy L."/>
            <person name="Ettema T.J."/>
        </authorList>
    </citation>
    <scope>NUCLEOTIDE SEQUENCE</scope>
</reference>
<dbReference type="AlphaFoldDB" id="A0A0F9JYZ2"/>
<organism evidence="2">
    <name type="scientific">marine sediment metagenome</name>
    <dbReference type="NCBI Taxonomy" id="412755"/>
    <lineage>
        <taxon>unclassified sequences</taxon>
        <taxon>metagenomes</taxon>
        <taxon>ecological metagenomes</taxon>
    </lineage>
</organism>
<dbReference type="InterPro" id="IPR012334">
    <property type="entry name" value="Pectin_lyas_fold"/>
</dbReference>
<dbReference type="InterPro" id="IPR011050">
    <property type="entry name" value="Pectin_lyase_fold/virulence"/>
</dbReference>
<name>A0A0F9JYZ2_9ZZZZ</name>
<dbReference type="Gene3D" id="2.160.20.10">
    <property type="entry name" value="Single-stranded right-handed beta-helix, Pectin lyase-like"/>
    <property type="match status" value="1"/>
</dbReference>
<dbReference type="EMBL" id="LAZR01009048">
    <property type="protein sequence ID" value="KKM75014.1"/>
    <property type="molecule type" value="Genomic_DNA"/>
</dbReference>
<proteinExistence type="predicted"/>
<dbReference type="InterPro" id="IPR024535">
    <property type="entry name" value="RHGA/B-epi-like_pectate_lyase"/>
</dbReference>
<accession>A0A0F9JYZ2</accession>
<comment type="caution">
    <text evidence="2">The sequence shown here is derived from an EMBL/GenBank/DDBJ whole genome shotgun (WGS) entry which is preliminary data.</text>
</comment>
<gene>
    <name evidence="2" type="ORF">LCGC14_1394560</name>
</gene>
<feature type="domain" description="Rhamnogalacturonase A/B/Epimerase-like pectate lyase" evidence="1">
    <location>
        <begin position="83"/>
        <end position="284"/>
    </location>
</feature>
<dbReference type="Pfam" id="PF12708">
    <property type="entry name" value="Pect-lyase_RHGA_epim"/>
    <property type="match status" value="1"/>
</dbReference>
<protein>
    <recommendedName>
        <fullName evidence="1">Rhamnogalacturonase A/B/Epimerase-like pectate lyase domain-containing protein</fullName>
    </recommendedName>
</protein>